<dbReference type="EMBL" id="CP015193">
    <property type="protein sequence ID" value="ASJ17203.1"/>
    <property type="molecule type" value="Genomic_DNA"/>
</dbReference>
<dbReference type="Pfam" id="PF03787">
    <property type="entry name" value="RAMPs"/>
    <property type="match status" value="1"/>
</dbReference>
<evidence type="ECO:0000259" key="2">
    <source>
        <dbReference type="Pfam" id="PF03787"/>
    </source>
</evidence>
<name>A0A2Z2N950_9EURY</name>
<gene>
    <name evidence="3" type="ORF">A3L04_09060</name>
</gene>
<dbReference type="NCBIfam" id="TIGR02580">
    <property type="entry name" value="cas_RAMP_Cmr4"/>
    <property type="match status" value="1"/>
</dbReference>
<reference evidence="3 4" key="1">
    <citation type="submission" date="2016-04" db="EMBL/GenBank/DDBJ databases">
        <title>Complete genome sequence of Thermococcus chitonophagus type strain GC74.</title>
        <authorList>
            <person name="Oger P.M."/>
        </authorList>
    </citation>
    <scope>NUCLEOTIDE SEQUENCE [LARGE SCALE GENOMIC DNA]</scope>
    <source>
        <strain evidence="3 4">GC74</strain>
    </source>
</reference>
<evidence type="ECO:0000313" key="3">
    <source>
        <dbReference type="EMBL" id="ASJ17203.1"/>
    </source>
</evidence>
<dbReference type="InterPro" id="IPR013410">
    <property type="entry name" value="CRISPR-assoc_RAMP_Cmr4"/>
</dbReference>
<dbReference type="PANTHER" id="PTHR36700:SF1">
    <property type="entry name" value="CRISPR SYSTEM CMR SUBUNIT CMR4"/>
    <property type="match status" value="1"/>
</dbReference>
<dbReference type="PANTHER" id="PTHR36700">
    <property type="entry name" value="CRISPR SYSTEM CMR SUBUNIT CMR4"/>
    <property type="match status" value="1"/>
</dbReference>
<keyword evidence="4" id="KW-1185">Reference proteome</keyword>
<evidence type="ECO:0000256" key="1">
    <source>
        <dbReference type="ARBA" id="ARBA00023118"/>
    </source>
</evidence>
<dbReference type="GO" id="GO:0051607">
    <property type="term" value="P:defense response to virus"/>
    <property type="evidence" value="ECO:0007669"/>
    <property type="project" value="UniProtKB-KW"/>
</dbReference>
<keyword evidence="1" id="KW-0051">Antiviral defense</keyword>
<protein>
    <recommendedName>
        <fullName evidence="2">CRISPR type III-associated protein domain-containing protein</fullName>
    </recommendedName>
</protein>
<organism evidence="3 4">
    <name type="scientific">Thermococcus chitonophagus</name>
    <dbReference type="NCBI Taxonomy" id="54262"/>
    <lineage>
        <taxon>Archaea</taxon>
        <taxon>Methanobacteriati</taxon>
        <taxon>Methanobacteriota</taxon>
        <taxon>Thermococci</taxon>
        <taxon>Thermococcales</taxon>
        <taxon>Thermococcaceae</taxon>
        <taxon>Thermococcus</taxon>
    </lineage>
</organism>
<dbReference type="InterPro" id="IPR005537">
    <property type="entry name" value="RAMP_III_fam"/>
</dbReference>
<feature type="domain" description="CRISPR type III-associated protein" evidence="2">
    <location>
        <begin position="14"/>
        <end position="369"/>
    </location>
</feature>
<dbReference type="Proteomes" id="UP000250189">
    <property type="component" value="Chromosome"/>
</dbReference>
<sequence>MPMNETFLFFGFYGLTPIHAGSGAELSVVDLPIQRERHTGFPTIWGQSLKGVLRSEFRRKELLGELNSECGDWKTSAEKYILGMSDKESGSMDEAQRKNLERYKEDVEKNSRDPPLTEIIFGPATTAASEHAGAVSVGDARVLLFPVRSLKGVFAYVTCPMVLRRLVEDLKFATREDDSELQALEKIVRDIESSFEMSVNSQSDDKIPAFILGSELRLPENVAVLEDIELHNVNTEIKIDFETLFDQLKGLFPGLLTEEDLRKRLAIVPDEIFRNFVLLTTEIVARIRINAKTGTVEKGGLWYEEFLPADTVMYSLVAVNNPKVKKNELPDCLNGDNPAGKIAKILQTTFNSAFLQIGGDETVGKGFVKVSVAFPEVSIDEHENP</sequence>
<proteinExistence type="predicted"/>
<evidence type="ECO:0000313" key="4">
    <source>
        <dbReference type="Proteomes" id="UP000250189"/>
    </source>
</evidence>
<accession>A0A2Z2N950</accession>
<dbReference type="AlphaFoldDB" id="A0A2Z2N950"/>